<sequence length="68" mass="7980">MSQWKVVFKSGESYQAEIVKDVLEDHGLHPVIVNKKDSSYHFGYFEVHVETHEVLDSMQLIKNEINFE</sequence>
<evidence type="ECO:0000313" key="1">
    <source>
        <dbReference type="EMBL" id="MCA6078247.1"/>
    </source>
</evidence>
<accession>A0A9X1HXG6</accession>
<dbReference type="AlphaFoldDB" id="A0A9X1HXG6"/>
<comment type="caution">
    <text evidence="1">The sequence shown here is derived from an EMBL/GenBank/DDBJ whole genome shotgun (WGS) entry which is preliminary data.</text>
</comment>
<dbReference type="EMBL" id="JAIXNE010000005">
    <property type="protein sequence ID" value="MCA6078247.1"/>
    <property type="molecule type" value="Genomic_DNA"/>
</dbReference>
<organism evidence="1 2">
    <name type="scientific">Fulvivirga sedimenti</name>
    <dbReference type="NCBI Taxonomy" id="2879465"/>
    <lineage>
        <taxon>Bacteria</taxon>
        <taxon>Pseudomonadati</taxon>
        <taxon>Bacteroidota</taxon>
        <taxon>Cytophagia</taxon>
        <taxon>Cytophagales</taxon>
        <taxon>Fulvivirgaceae</taxon>
        <taxon>Fulvivirga</taxon>
    </lineage>
</organism>
<dbReference type="Proteomes" id="UP001139409">
    <property type="component" value="Unassembled WGS sequence"/>
</dbReference>
<gene>
    <name evidence="1" type="ORF">LDX50_25470</name>
</gene>
<protein>
    <submittedName>
        <fullName evidence="1">DUF2007 domain-containing protein</fullName>
    </submittedName>
</protein>
<keyword evidence="2" id="KW-1185">Reference proteome</keyword>
<proteinExistence type="predicted"/>
<evidence type="ECO:0000313" key="2">
    <source>
        <dbReference type="Proteomes" id="UP001139409"/>
    </source>
</evidence>
<dbReference type="RefSeq" id="WP_225699101.1">
    <property type="nucleotide sequence ID" value="NZ_JAIXNE010000005.1"/>
</dbReference>
<reference evidence="1" key="1">
    <citation type="submission" date="2021-09" db="EMBL/GenBank/DDBJ databases">
        <title>Fulvivirga sp. isolated from coastal sediment.</title>
        <authorList>
            <person name="Yu H."/>
        </authorList>
    </citation>
    <scope>NUCLEOTIDE SEQUENCE</scope>
    <source>
        <strain evidence="1">1062</strain>
    </source>
</reference>
<name>A0A9X1HXG6_9BACT</name>